<keyword evidence="2" id="KW-1133">Transmembrane helix</keyword>
<proteinExistence type="predicted"/>
<dbReference type="AlphaFoldDB" id="A0A5K3EMN5"/>
<evidence type="ECO:0000256" key="2">
    <source>
        <dbReference type="SAM" id="Phobius"/>
    </source>
</evidence>
<evidence type="ECO:0000256" key="1">
    <source>
        <dbReference type="SAM" id="MobiDB-lite"/>
    </source>
</evidence>
<name>A0A5K3EMN5_MESCO</name>
<keyword evidence="2" id="KW-0812">Transmembrane</keyword>
<dbReference type="WBParaSite" id="MCU_001649-RA">
    <property type="protein sequence ID" value="MCU_001649-RA"/>
    <property type="gene ID" value="MCU_001649"/>
</dbReference>
<feature type="region of interest" description="Disordered" evidence="1">
    <location>
        <begin position="148"/>
        <end position="187"/>
    </location>
</feature>
<evidence type="ECO:0000313" key="3">
    <source>
        <dbReference type="WBParaSite" id="MCU_001649-RA"/>
    </source>
</evidence>
<keyword evidence="2" id="KW-0472">Membrane</keyword>
<feature type="transmembrane region" description="Helical" evidence="2">
    <location>
        <begin position="75"/>
        <end position="96"/>
    </location>
</feature>
<reference evidence="3" key="1">
    <citation type="submission" date="2019-11" db="UniProtKB">
        <authorList>
            <consortium name="WormBaseParasite"/>
        </authorList>
    </citation>
    <scope>IDENTIFICATION</scope>
</reference>
<feature type="transmembrane region" description="Helical" evidence="2">
    <location>
        <begin position="41"/>
        <end position="63"/>
    </location>
</feature>
<protein>
    <submittedName>
        <fullName evidence="3">Uncharacterized protein</fullName>
    </submittedName>
</protein>
<organism evidence="3">
    <name type="scientific">Mesocestoides corti</name>
    <name type="common">Flatworm</name>
    <dbReference type="NCBI Taxonomy" id="53468"/>
    <lineage>
        <taxon>Eukaryota</taxon>
        <taxon>Metazoa</taxon>
        <taxon>Spiralia</taxon>
        <taxon>Lophotrochozoa</taxon>
        <taxon>Platyhelminthes</taxon>
        <taxon>Cestoda</taxon>
        <taxon>Eucestoda</taxon>
        <taxon>Cyclophyllidea</taxon>
        <taxon>Mesocestoididae</taxon>
        <taxon>Mesocestoides</taxon>
    </lineage>
</organism>
<accession>A0A5K3EMN5</accession>
<sequence>MEASIPYPKFIRNVEPLPTSPTRDEETGRSRYRKFLKIRTLAFFAVTAFFLPLGIFLLVRFHGPEGSSAARSCGILMTVLASVFGIIFATYLPAFIQLVSSKSGSAVYHPKSAEALTKLKYPRQPQERTAPAPPTHLGYPVAPMLPNAFSPNQVPPSHLDAFYNPGSTKHPLPSAPPPYSEVEKQPM</sequence>